<evidence type="ECO:0008006" key="4">
    <source>
        <dbReference type="Google" id="ProtNLM"/>
    </source>
</evidence>
<keyword evidence="1" id="KW-0472">Membrane</keyword>
<feature type="transmembrane region" description="Helical" evidence="1">
    <location>
        <begin position="32"/>
        <end position="51"/>
    </location>
</feature>
<sequence length="148" mass="17360">MNPFYPKDTPTHVKKEFDHLQSKLAPFFKKSMIYGAVAAPMLFFSLFNLYFLTTSAPLTRETAIVIGLFALAGAFSMALIKESFHQNKEIQKTSIKYMEERIKKSTILEESAQRSYLNKIAANPTQTYHIFYEFLEHEQRMKQFMRER</sequence>
<feature type="transmembrane region" description="Helical" evidence="1">
    <location>
        <begin position="63"/>
        <end position="80"/>
    </location>
</feature>
<reference evidence="2 3" key="1">
    <citation type="submission" date="2016-10" db="EMBL/GenBank/DDBJ databases">
        <authorList>
            <person name="de Groot N.N."/>
        </authorList>
    </citation>
    <scope>NUCLEOTIDE SEQUENCE [LARGE SCALE GENOMIC DNA]</scope>
    <source>
        <strain evidence="2 3">DSM 23995</strain>
    </source>
</reference>
<keyword evidence="3" id="KW-1185">Reference proteome</keyword>
<dbReference type="Pfam" id="PF17370">
    <property type="entry name" value="DUF5392"/>
    <property type="match status" value="1"/>
</dbReference>
<dbReference type="OrthoDB" id="2451415at2"/>
<organism evidence="2 3">
    <name type="scientific">Alteribacillus iranensis</name>
    <dbReference type="NCBI Taxonomy" id="930128"/>
    <lineage>
        <taxon>Bacteria</taxon>
        <taxon>Bacillati</taxon>
        <taxon>Bacillota</taxon>
        <taxon>Bacilli</taxon>
        <taxon>Bacillales</taxon>
        <taxon>Bacillaceae</taxon>
        <taxon>Alteribacillus</taxon>
    </lineage>
</organism>
<dbReference type="AlphaFoldDB" id="A0A1I2EVQ4"/>
<keyword evidence="1" id="KW-1133">Transmembrane helix</keyword>
<accession>A0A1I2EVQ4</accession>
<name>A0A1I2EVQ4_9BACI</name>
<evidence type="ECO:0000313" key="2">
    <source>
        <dbReference type="EMBL" id="SFE96925.1"/>
    </source>
</evidence>
<dbReference type="RefSeq" id="WP_091663182.1">
    <property type="nucleotide sequence ID" value="NZ_FONT01000007.1"/>
</dbReference>
<dbReference type="Proteomes" id="UP000199516">
    <property type="component" value="Unassembled WGS sequence"/>
</dbReference>
<evidence type="ECO:0000256" key="1">
    <source>
        <dbReference type="SAM" id="Phobius"/>
    </source>
</evidence>
<dbReference type="EMBL" id="FONT01000007">
    <property type="protein sequence ID" value="SFE96925.1"/>
    <property type="molecule type" value="Genomic_DNA"/>
</dbReference>
<keyword evidence="1" id="KW-0812">Transmembrane</keyword>
<proteinExistence type="predicted"/>
<dbReference type="InterPro" id="IPR020205">
    <property type="entry name" value="Uncharacterised_YwnF_TM"/>
</dbReference>
<evidence type="ECO:0000313" key="3">
    <source>
        <dbReference type="Proteomes" id="UP000199516"/>
    </source>
</evidence>
<protein>
    <recommendedName>
        <fullName evidence="4">DUF5392 family protein</fullName>
    </recommendedName>
</protein>
<gene>
    <name evidence="2" type="ORF">SAMN05192532_10731</name>
</gene>